<dbReference type="AlphaFoldDB" id="A0A928HEZ3"/>
<evidence type="ECO:0000313" key="3">
    <source>
        <dbReference type="Proteomes" id="UP000725649"/>
    </source>
</evidence>
<keyword evidence="1" id="KW-0732">Signal</keyword>
<feature type="chain" id="PRO_5036790893" evidence="1">
    <location>
        <begin position="21"/>
        <end position="189"/>
    </location>
</feature>
<comment type="caution">
    <text evidence="2">The sequence shown here is derived from an EMBL/GenBank/DDBJ whole genome shotgun (WGS) entry which is preliminary data.</text>
</comment>
<organism evidence="2 3">
    <name type="scientific">Candidatus Avelusimicrobium gallicola</name>
    <dbReference type="NCBI Taxonomy" id="2562704"/>
    <lineage>
        <taxon>Bacteria</taxon>
        <taxon>Pseudomonadati</taxon>
        <taxon>Elusimicrobiota</taxon>
        <taxon>Elusimicrobia</taxon>
        <taxon>Elusimicrobiales</taxon>
        <taxon>Elusimicrobiaceae</taxon>
        <taxon>Candidatus Avelusimicrobium</taxon>
    </lineage>
</organism>
<evidence type="ECO:0000313" key="2">
    <source>
        <dbReference type="EMBL" id="MBE6421228.1"/>
    </source>
</evidence>
<evidence type="ECO:0000256" key="1">
    <source>
        <dbReference type="SAM" id="SignalP"/>
    </source>
</evidence>
<dbReference type="Proteomes" id="UP000725649">
    <property type="component" value="Unassembled WGS sequence"/>
</dbReference>
<protein>
    <submittedName>
        <fullName evidence="2">Uncharacterized protein</fullName>
    </submittedName>
</protein>
<gene>
    <name evidence="2" type="ORF">E7027_03750</name>
</gene>
<proteinExistence type="predicted"/>
<dbReference type="EMBL" id="SUVG01000004">
    <property type="protein sequence ID" value="MBE6421228.1"/>
    <property type="molecule type" value="Genomic_DNA"/>
</dbReference>
<name>A0A928HEZ3_9BACT</name>
<reference evidence="2" key="1">
    <citation type="submission" date="2019-04" db="EMBL/GenBank/DDBJ databases">
        <title>Evolution of Biomass-Degrading Anaerobic Consortia Revealed by Metagenomics.</title>
        <authorList>
            <person name="Peng X."/>
        </authorList>
    </citation>
    <scope>NUCLEOTIDE SEQUENCE</scope>
    <source>
        <strain evidence="2">SIG66</strain>
    </source>
</reference>
<sequence>MKKTAILLSALFVLSVPAFAQWQGPSPILAALGQRHAEQASKKTTKNIQKKIFVSWARDFVEKENKIPQVSTPQVEELSATMRSQERYKLLLEAKKGHQLFKNYSLVVLAPNGAFLENLSKTEWLFLMSFLKQSVQQDKFNKALAPVFISAGKEAYLAWQNATPGANYQIRINYESRTLFLESKDGLYD</sequence>
<accession>A0A928HEZ3</accession>
<feature type="signal peptide" evidence="1">
    <location>
        <begin position="1"/>
        <end position="20"/>
    </location>
</feature>